<accession>A0A9P5B1N3</accession>
<evidence type="ECO:0000313" key="2">
    <source>
        <dbReference type="EMBL" id="KAF4493694.1"/>
    </source>
</evidence>
<organism evidence="2 3">
    <name type="scientific">Fusarium agapanthi</name>
    <dbReference type="NCBI Taxonomy" id="1803897"/>
    <lineage>
        <taxon>Eukaryota</taxon>
        <taxon>Fungi</taxon>
        <taxon>Dikarya</taxon>
        <taxon>Ascomycota</taxon>
        <taxon>Pezizomycotina</taxon>
        <taxon>Sordariomycetes</taxon>
        <taxon>Hypocreomycetidae</taxon>
        <taxon>Hypocreales</taxon>
        <taxon>Nectriaceae</taxon>
        <taxon>Fusarium</taxon>
        <taxon>Fusarium fujikuroi species complex</taxon>
    </lineage>
</organism>
<keyword evidence="2" id="KW-0436">Ligase</keyword>
<dbReference type="AlphaFoldDB" id="A0A9P5B1N3"/>
<dbReference type="InterPro" id="IPR000873">
    <property type="entry name" value="AMP-dep_synth/lig_dom"/>
</dbReference>
<evidence type="ECO:0000259" key="1">
    <source>
        <dbReference type="Pfam" id="PF00501"/>
    </source>
</evidence>
<proteinExistence type="predicted"/>
<dbReference type="PANTHER" id="PTHR42921">
    <property type="entry name" value="ACETOACETYL-COA SYNTHETASE"/>
    <property type="match status" value="1"/>
</dbReference>
<dbReference type="InterPro" id="IPR045851">
    <property type="entry name" value="AMP-bd_C_sf"/>
</dbReference>
<dbReference type="Pfam" id="PF00501">
    <property type="entry name" value="AMP-binding"/>
    <property type="match status" value="1"/>
</dbReference>
<dbReference type="GO" id="GO:0030729">
    <property type="term" value="F:acetoacetate-CoA ligase activity"/>
    <property type="evidence" value="ECO:0007669"/>
    <property type="project" value="TreeGrafter"/>
</dbReference>
<evidence type="ECO:0000313" key="3">
    <source>
        <dbReference type="Proteomes" id="UP000737391"/>
    </source>
</evidence>
<comment type="caution">
    <text evidence="2">The sequence shown here is derived from an EMBL/GenBank/DDBJ whole genome shotgun (WGS) entry which is preliminary data.</text>
</comment>
<gene>
    <name evidence="2" type="ORF">FAGAP_10171</name>
</gene>
<dbReference type="Proteomes" id="UP000737391">
    <property type="component" value="Unassembled WGS sequence"/>
</dbReference>
<sequence>MADAEAGPVWRPRNVADTNVWKFIEYVNKKHNLVIRTYEDLHRWSVSPDSLPTFWQEAYSWLRLAPGTARETGCMLKNTDVKNVDMFPPPKFFPSEHLNIAELMLRDRNNGDVAIHFARDGVPGKQAVTWGDFRERIRRIRSAMVNMGIGQTDVVAAVISNSVDAMAICLAALSVGAVWSSSSCDLGTAGIVDRYKQINPTIVFADNGYIYAEKTISLAERVIDWSHQLGRENPRLKHVVVVNYTDTPLDVSRVYRGCDIHTFLEKDNGAEMDYTLVPFSHAAFILYSSGTGVALKVKTDMSLQHDVRRSDVVFQYTTFTLTESRVSVFGTSPRYLAALKGHGVTPRQAFDLSRLRVVTSTGSTLSAELYNWFYSTGFPDTTHLISMSGGTDIAGSFVGGSPMLPVIAGEIQCKALGMSVDIYDASRDDPVSVEDLDQPGELVCTKPFPSQPLAFIGEKGAERYKSSYFERFGTKVWCQGDFIKRDRITGGLVMLGRSDGVLNPSGVRFGSAEIYAVTETFPEISDSICIGQRREVDEDERVLLFVKMHAGFSLDSKLQQRINAAIRCRYSPRHVPKFTFEVDDIPYTVNGKKCEINIKNIVNGREQAVSGAVSNPNALKLYEQYINLPPERHTARPTKPNL</sequence>
<reference evidence="2" key="1">
    <citation type="submission" date="2020-01" db="EMBL/GenBank/DDBJ databases">
        <title>Identification and distribution of gene clusters putatively required for synthesis of sphingolipid metabolism inhibitors in phylogenetically diverse species of the filamentous fungus Fusarium.</title>
        <authorList>
            <person name="Kim H.-S."/>
            <person name="Busman M."/>
            <person name="Brown D.W."/>
            <person name="Divon H."/>
            <person name="Uhlig S."/>
            <person name="Proctor R.H."/>
        </authorList>
    </citation>
    <scope>NUCLEOTIDE SEQUENCE</scope>
    <source>
        <strain evidence="2">NRRL 31653</strain>
    </source>
</reference>
<dbReference type="Gene3D" id="3.40.50.12780">
    <property type="entry name" value="N-terminal domain of ligase-like"/>
    <property type="match status" value="2"/>
</dbReference>
<dbReference type="PANTHER" id="PTHR42921:SF1">
    <property type="entry name" value="ACETOACETYL-COA SYNTHETASE"/>
    <property type="match status" value="1"/>
</dbReference>
<dbReference type="InterPro" id="IPR042099">
    <property type="entry name" value="ANL_N_sf"/>
</dbReference>
<protein>
    <submittedName>
        <fullName evidence="2">Acetoacetate- ligase</fullName>
    </submittedName>
</protein>
<dbReference type="SUPFAM" id="SSF56801">
    <property type="entry name" value="Acetyl-CoA synthetase-like"/>
    <property type="match status" value="1"/>
</dbReference>
<dbReference type="OrthoDB" id="10253869at2759"/>
<dbReference type="EMBL" id="LUFC02000860">
    <property type="protein sequence ID" value="KAF4493694.1"/>
    <property type="molecule type" value="Genomic_DNA"/>
</dbReference>
<keyword evidence="3" id="KW-1185">Reference proteome</keyword>
<dbReference type="Gene3D" id="3.30.300.30">
    <property type="match status" value="1"/>
</dbReference>
<feature type="domain" description="AMP-dependent synthetase/ligase" evidence="1">
    <location>
        <begin position="111"/>
        <end position="291"/>
    </location>
</feature>
<name>A0A9P5B1N3_9HYPO</name>